<dbReference type="AlphaFoldDB" id="A0A814RM55"/>
<evidence type="ECO:0000313" key="7">
    <source>
        <dbReference type="Proteomes" id="UP000663870"/>
    </source>
</evidence>
<evidence type="ECO:0000259" key="3">
    <source>
        <dbReference type="Pfam" id="PF06722"/>
    </source>
</evidence>
<evidence type="ECO:0000313" key="4">
    <source>
        <dbReference type="EMBL" id="CAF1135270.1"/>
    </source>
</evidence>
<protein>
    <recommendedName>
        <fullName evidence="8">Glycosyltransferase family 28 N-terminal domain-containing protein</fullName>
    </recommendedName>
</protein>
<dbReference type="PANTHER" id="PTHR48050">
    <property type="entry name" value="STEROL 3-BETA-GLUCOSYLTRANSFERASE"/>
    <property type="match status" value="1"/>
</dbReference>
<dbReference type="Proteomes" id="UP000663854">
    <property type="component" value="Unassembled WGS sequence"/>
</dbReference>
<dbReference type="GO" id="GO:0016906">
    <property type="term" value="F:sterol 3-beta-glucosyltransferase activity"/>
    <property type="evidence" value="ECO:0007669"/>
    <property type="project" value="UniProtKB-ARBA"/>
</dbReference>
<name>A0A814RM55_9BILA</name>
<dbReference type="EMBL" id="CAJNOL010001445">
    <property type="protein sequence ID" value="CAF1360973.1"/>
    <property type="molecule type" value="Genomic_DNA"/>
</dbReference>
<evidence type="ECO:0008006" key="8">
    <source>
        <dbReference type="Google" id="ProtNLM"/>
    </source>
</evidence>
<feature type="domain" description="Erythromycin biosynthesis protein CIII-like C-terminal" evidence="3">
    <location>
        <begin position="613"/>
        <end position="720"/>
    </location>
</feature>
<reference evidence="4" key="1">
    <citation type="submission" date="2021-02" db="EMBL/GenBank/DDBJ databases">
        <authorList>
            <person name="Nowell W R."/>
        </authorList>
    </citation>
    <scope>NUCLEOTIDE SEQUENCE</scope>
</reference>
<dbReference type="Pfam" id="PF03033">
    <property type="entry name" value="Glyco_transf_28"/>
    <property type="match status" value="1"/>
</dbReference>
<evidence type="ECO:0000313" key="5">
    <source>
        <dbReference type="EMBL" id="CAF1360973.1"/>
    </source>
</evidence>
<accession>A0A814RM55</accession>
<dbReference type="InterPro" id="IPR002213">
    <property type="entry name" value="UDP_glucos_trans"/>
</dbReference>
<dbReference type="GO" id="GO:0005975">
    <property type="term" value="P:carbohydrate metabolic process"/>
    <property type="evidence" value="ECO:0007669"/>
    <property type="project" value="InterPro"/>
</dbReference>
<organism evidence="4 6">
    <name type="scientific">Rotaria sordida</name>
    <dbReference type="NCBI Taxonomy" id="392033"/>
    <lineage>
        <taxon>Eukaryota</taxon>
        <taxon>Metazoa</taxon>
        <taxon>Spiralia</taxon>
        <taxon>Gnathifera</taxon>
        <taxon>Rotifera</taxon>
        <taxon>Eurotatoria</taxon>
        <taxon>Bdelloidea</taxon>
        <taxon>Philodinida</taxon>
        <taxon>Philodinidae</taxon>
        <taxon>Rotaria</taxon>
    </lineage>
</organism>
<dbReference type="EMBL" id="CAJNOH010000845">
    <property type="protein sequence ID" value="CAF1135270.1"/>
    <property type="molecule type" value="Genomic_DNA"/>
</dbReference>
<dbReference type="InterPro" id="IPR050426">
    <property type="entry name" value="Glycosyltransferase_28"/>
</dbReference>
<sequence length="1023" mass="113342">MKCKRVYPNNICRAHTFYCASAYVVRNSTVARKLINWSNTEAPQGADAFWGPYIRNGSLIVYAAYPNHIAIQYRSKFGSDVPQSGPIKLLVSITFEEIQLRSHSTFVFIGQTIRSTSGCSVALCPTRNNTNSSCSLANTQMCYAYTVTATNQTFCGPSAPCSLFEPCINNICSSNTSICLSSVCCAQPICMSISLGVINCNASIPTILPAQCYNHIVNSDETRNVAYTQSTSMCDRTEFATPKWVRFSGSAGTQLATWVSEMNLCGTSYPGYANQTLPTHSKRVMSNKKSENVLEIPHLDILLLIVGTRGDVQPFIALGRVLLAAGHRIRLATHETFRKFVRENGLEFYPLAGDPEYLMSFMVKNSGIIPSVSSIAAGDLAKNRHVLTEILASTWRACTAEDDETGKPFTAEAIIANPPSFGHIHCAHKLQIPLHIMFTMPWSPTTAFPHPLVNVDYSKATIEKVNMLSYSAIEMFTWSSMRDIVNEFRNETLGLPALHTRQATYMMIDECVPYTYCWSPTLVPKPDDWASHINVSGFFFLDHDATADKKQPDDLVKFLGLNNHHHRNESLPPIIYIGFGSITGHDSDRILHVVLEALEKTGYRAVLSGLAKDDDKLPKNVFKIDNVSHNWLFLHVSAVCHHGGAGTTAAGLRAGKPTIIIPFFGDQFFWGNVIEKNGVGPRALPGKDLTADDLAEAFKFVHEPKVRAAAEHIRDAILRENGCKEALRAFHNHLPISRMRSDLESTYNACYRLDEFHLQISRRVAQVLVISGRIEPTQLHLNSTRYWPSIYDNRIHLPFHGIMKHTQKGVVQIFSDTTTGFKQAKHSDTWTKSCLSLYGELTDVLNAAPSYYDPYDESSHHSRPYVVDFNTGINTAISALVDGWKDGITDIVTKPRTGYERHGKLGSVAGLLIGVANGLLKPVVGTLSSLTWLCRGISANIKNQTLVGKGLEASTVNTLGLDSLSSTKTHGEQKQHYNNDIKQAIKIASITSGFSPDVCQQIIIEFDSIKNHNIDHRSYKHKS</sequence>
<proteinExistence type="predicted"/>
<dbReference type="Gene3D" id="3.40.50.2000">
    <property type="entry name" value="Glycogen Phosphorylase B"/>
    <property type="match status" value="2"/>
</dbReference>
<evidence type="ECO:0000259" key="2">
    <source>
        <dbReference type="Pfam" id="PF03033"/>
    </source>
</evidence>
<dbReference type="SUPFAM" id="SSF53756">
    <property type="entry name" value="UDP-Glycosyltransferase/glycogen phosphorylase"/>
    <property type="match status" value="1"/>
</dbReference>
<dbReference type="Pfam" id="PF06722">
    <property type="entry name" value="EryCIII-like_C"/>
    <property type="match status" value="1"/>
</dbReference>
<keyword evidence="1" id="KW-0808">Transferase</keyword>
<evidence type="ECO:0000313" key="6">
    <source>
        <dbReference type="Proteomes" id="UP000663854"/>
    </source>
</evidence>
<comment type="caution">
    <text evidence="4">The sequence shown here is derived from an EMBL/GenBank/DDBJ whole genome shotgun (WGS) entry which is preliminary data.</text>
</comment>
<feature type="domain" description="Glycosyltransferase family 28 N-terminal" evidence="2">
    <location>
        <begin position="301"/>
        <end position="449"/>
    </location>
</feature>
<dbReference type="InterPro" id="IPR004276">
    <property type="entry name" value="GlycoTrans_28_N"/>
</dbReference>
<keyword evidence="7" id="KW-1185">Reference proteome</keyword>
<gene>
    <name evidence="5" type="ORF">JXQ802_LOCUS32622</name>
    <name evidence="4" type="ORF">PYM288_LOCUS21425</name>
</gene>
<dbReference type="FunFam" id="3.40.50.2000:FF:000009">
    <property type="entry name" value="Sterol 3-beta-glucosyltransferase UGT80A2"/>
    <property type="match status" value="1"/>
</dbReference>
<dbReference type="PANTHER" id="PTHR48050:SF13">
    <property type="entry name" value="STEROL 3-BETA-GLUCOSYLTRANSFERASE UGT80A2"/>
    <property type="match status" value="1"/>
</dbReference>
<dbReference type="InterPro" id="IPR010610">
    <property type="entry name" value="EryCIII-like_C"/>
</dbReference>
<dbReference type="CDD" id="cd03784">
    <property type="entry name" value="GT1_Gtf-like"/>
    <property type="match status" value="1"/>
</dbReference>
<evidence type="ECO:0000256" key="1">
    <source>
        <dbReference type="ARBA" id="ARBA00022679"/>
    </source>
</evidence>
<dbReference type="Proteomes" id="UP000663870">
    <property type="component" value="Unassembled WGS sequence"/>
</dbReference>